<dbReference type="PIRSF" id="PIRSF000097">
    <property type="entry name" value="AKR"/>
    <property type="match status" value="1"/>
</dbReference>
<gene>
    <name evidence="5" type="primary">dkgB</name>
    <name evidence="5" type="ORF">AMLFYP55_01950</name>
</gene>
<dbReference type="InterPro" id="IPR023210">
    <property type="entry name" value="NADP_OxRdtase_dom"/>
</dbReference>
<reference evidence="5" key="1">
    <citation type="submission" date="2019-11" db="EMBL/GenBank/DDBJ databases">
        <authorList>
            <person name="Feng L."/>
        </authorList>
    </citation>
    <scope>NUCLEOTIDE SEQUENCE</scope>
    <source>
        <strain evidence="5">AMuciniphilaLFYP55</strain>
    </source>
</reference>
<dbReference type="Gene3D" id="3.20.20.100">
    <property type="entry name" value="NADP-dependent oxidoreductase domain"/>
    <property type="match status" value="1"/>
</dbReference>
<name>A0A6N2S3L6_9BACT</name>
<dbReference type="CDD" id="cd19138">
    <property type="entry name" value="AKR_YeaE"/>
    <property type="match status" value="1"/>
</dbReference>
<dbReference type="Pfam" id="PF00248">
    <property type="entry name" value="Aldo_ket_red"/>
    <property type="match status" value="1"/>
</dbReference>
<dbReference type="PRINTS" id="PR00069">
    <property type="entry name" value="ALDKETRDTASE"/>
</dbReference>
<feature type="domain" description="NADP-dependent oxidoreductase" evidence="4">
    <location>
        <begin position="17"/>
        <end position="263"/>
    </location>
</feature>
<evidence type="ECO:0000256" key="1">
    <source>
        <dbReference type="PIRSR" id="PIRSR000097-1"/>
    </source>
</evidence>
<dbReference type="EMBL" id="CACRSS010000002">
    <property type="protein sequence ID" value="VYS87604.1"/>
    <property type="molecule type" value="Genomic_DNA"/>
</dbReference>
<keyword evidence="5" id="KW-0560">Oxidoreductase</keyword>
<evidence type="ECO:0000256" key="2">
    <source>
        <dbReference type="PIRSR" id="PIRSR000097-2"/>
    </source>
</evidence>
<evidence type="ECO:0000313" key="5">
    <source>
        <dbReference type="EMBL" id="VYS87604.1"/>
    </source>
</evidence>
<sequence>MMEHSVIFPDHRKVCALGQGTWKMGKSALREAEEVEALRAGIELGMSVVDTAEMYGNEELVGTAIRGLRDRVFLVTKVLPGNASRTGTKAACERSLNKLRTDYVDLFLLHWSGPHPIEDTVASMIELQQEGKIKAWGVSNMDVPEMERFYAVPGGVSCAANQILYNLAHRGVEYDLLPWCRERHIPVMAYSPADEGRLSRNPVLMEIAQKHEATPVQIALAWILRRPGMIAIPKAGSVIHVQENYRSLSIKLTAEDVDLLDEAFPPPGRKVHLDSW</sequence>
<dbReference type="RefSeq" id="WP_205597336.1">
    <property type="nucleotide sequence ID" value="NZ_CACRSS010000002.1"/>
</dbReference>
<proteinExistence type="predicted"/>
<dbReference type="SUPFAM" id="SSF51430">
    <property type="entry name" value="NAD(P)-linked oxidoreductase"/>
    <property type="match status" value="1"/>
</dbReference>
<feature type="binding site" evidence="2">
    <location>
        <position position="110"/>
    </location>
    <ligand>
        <name>substrate</name>
    </ligand>
</feature>
<dbReference type="PANTHER" id="PTHR43638:SF3">
    <property type="entry name" value="ALDEHYDE REDUCTASE"/>
    <property type="match status" value="1"/>
</dbReference>
<dbReference type="InterPro" id="IPR020471">
    <property type="entry name" value="AKR"/>
</dbReference>
<dbReference type="PANTHER" id="PTHR43638">
    <property type="entry name" value="OXIDOREDUCTASE, ALDO/KETO REDUCTASE FAMILY PROTEIN"/>
    <property type="match status" value="1"/>
</dbReference>
<organism evidence="5">
    <name type="scientific">Akkermansia muciniphila</name>
    <dbReference type="NCBI Taxonomy" id="239935"/>
    <lineage>
        <taxon>Bacteria</taxon>
        <taxon>Pseudomonadati</taxon>
        <taxon>Verrucomicrobiota</taxon>
        <taxon>Verrucomicrobiia</taxon>
        <taxon>Verrucomicrobiales</taxon>
        <taxon>Akkermansiaceae</taxon>
        <taxon>Akkermansia</taxon>
    </lineage>
</organism>
<dbReference type="InterPro" id="IPR036812">
    <property type="entry name" value="NAD(P)_OxRdtase_dom_sf"/>
</dbReference>
<evidence type="ECO:0000259" key="4">
    <source>
        <dbReference type="Pfam" id="PF00248"/>
    </source>
</evidence>
<feature type="site" description="Lowers pKa of active site Tyr" evidence="3">
    <location>
        <position position="77"/>
    </location>
</feature>
<dbReference type="EC" id="1.1.1.346" evidence="5"/>
<evidence type="ECO:0000256" key="3">
    <source>
        <dbReference type="PIRSR" id="PIRSR000097-3"/>
    </source>
</evidence>
<protein>
    <submittedName>
        <fullName evidence="5">2,5-diketo-D-gluconic acid reductase B</fullName>
        <ecNumber evidence="5">1.1.1.346</ecNumber>
    </submittedName>
</protein>
<feature type="active site" description="Proton donor" evidence="1">
    <location>
        <position position="55"/>
    </location>
</feature>
<dbReference type="GO" id="GO:0016491">
    <property type="term" value="F:oxidoreductase activity"/>
    <property type="evidence" value="ECO:0007669"/>
    <property type="project" value="UniProtKB-KW"/>
</dbReference>
<accession>A0A6N2S3L6</accession>
<dbReference type="AlphaFoldDB" id="A0A6N2S3L6"/>